<dbReference type="Pfam" id="PF02419">
    <property type="entry name" value="PsbL"/>
    <property type="match status" value="1"/>
</dbReference>
<protein>
    <submittedName>
        <fullName evidence="6">Photosystem II protein L</fullName>
    </submittedName>
</protein>
<gene>
    <name evidence="6" type="primary">psbL</name>
</gene>
<dbReference type="GO" id="GO:0009539">
    <property type="term" value="C:photosystem II reaction center"/>
    <property type="evidence" value="ECO:0007669"/>
    <property type="project" value="InterPro"/>
</dbReference>
<dbReference type="InterPro" id="IPR003372">
    <property type="entry name" value="PSII_PsbL"/>
</dbReference>
<feature type="transmembrane region" description="Helical" evidence="5">
    <location>
        <begin position="18"/>
        <end position="37"/>
    </location>
</feature>
<organism evidence="6">
    <name type="scientific">Stegnogramma sagittifolia</name>
    <dbReference type="NCBI Taxonomy" id="1132989"/>
    <lineage>
        <taxon>Eukaryota</taxon>
        <taxon>Viridiplantae</taxon>
        <taxon>Streptophyta</taxon>
        <taxon>Embryophyta</taxon>
        <taxon>Tracheophyta</taxon>
        <taxon>Polypodiopsida</taxon>
        <taxon>Polypodiidae</taxon>
        <taxon>Polypodiales</taxon>
        <taxon>Aspleniineae</taxon>
        <taxon>Thelypteridaceae</taxon>
        <taxon>Thelypteridoideae</taxon>
        <taxon>Stegnogramma</taxon>
    </lineage>
</organism>
<evidence type="ECO:0000256" key="4">
    <source>
        <dbReference type="ARBA" id="ARBA00023136"/>
    </source>
</evidence>
<keyword evidence="6" id="KW-0934">Plastid</keyword>
<keyword evidence="4 5" id="KW-0472">Membrane</keyword>
<evidence type="ECO:0000256" key="3">
    <source>
        <dbReference type="ARBA" id="ARBA00022989"/>
    </source>
</evidence>
<dbReference type="GO" id="GO:0015979">
    <property type="term" value="P:photosynthesis"/>
    <property type="evidence" value="ECO:0007669"/>
    <property type="project" value="InterPro"/>
</dbReference>
<comment type="subcellular location">
    <subcellularLocation>
        <location evidence="1">Membrane</location>
        <topology evidence="1">Single-pass membrane protein</topology>
    </subcellularLocation>
</comment>
<dbReference type="InterPro" id="IPR037266">
    <property type="entry name" value="PSII_PsbL_sf"/>
</dbReference>
<dbReference type="EMBL" id="KY427357">
    <property type="protein sequence ID" value="ASU96209.1"/>
    <property type="molecule type" value="Genomic_DNA"/>
</dbReference>
<evidence type="ECO:0000313" key="6">
    <source>
        <dbReference type="EMBL" id="ASU96209.1"/>
    </source>
</evidence>
<keyword evidence="3 5" id="KW-1133">Transmembrane helix</keyword>
<proteinExistence type="predicted"/>
<keyword evidence="2 5" id="KW-0812">Transmembrane</keyword>
<dbReference type="AlphaFoldDB" id="A0A248RFJ4"/>
<accession>A0A248RFJ4</accession>
<evidence type="ECO:0000256" key="2">
    <source>
        <dbReference type="ARBA" id="ARBA00022692"/>
    </source>
</evidence>
<geneLocation type="chloroplast" evidence="6"/>
<reference evidence="6" key="1">
    <citation type="journal article" date="2017" name="Genome Biol. Evol.">
        <title>Plastid Phylogenomics Resolve Deep Relationships among Eupolypod II Ferns with Rapid Radiation and Rate Heterogeneity.</title>
        <authorList>
            <person name="Wei R."/>
            <person name="Yan Y.-H."/>
            <person name="Harris A.J."/>
            <person name="Kang J.-S."/>
            <person name="Shen H."/>
            <person name="Xiang Q.-P."/>
            <person name="Zhang X.-C."/>
        </authorList>
    </citation>
    <scope>NUCLEOTIDE SEQUENCE</scope>
</reference>
<dbReference type="GeneID" id="33947769"/>
<dbReference type="RefSeq" id="YP_009427490.1">
    <property type="nucleotide sequence ID" value="NC_035863.1"/>
</dbReference>
<dbReference type="SUPFAM" id="SSF161017">
    <property type="entry name" value="Photosystem II reaction center protein L, PsbL"/>
    <property type="match status" value="1"/>
</dbReference>
<sequence length="38" mass="4405">MTQPNPNKQSVESNRTSLYWGLLPIFVPAVPFSNYFFN</sequence>
<evidence type="ECO:0000256" key="5">
    <source>
        <dbReference type="SAM" id="Phobius"/>
    </source>
</evidence>
<evidence type="ECO:0000256" key="1">
    <source>
        <dbReference type="ARBA" id="ARBA00004167"/>
    </source>
</evidence>
<name>A0A248RFJ4_9MONI</name>
<dbReference type="GO" id="GO:0005737">
    <property type="term" value="C:cytoplasm"/>
    <property type="evidence" value="ECO:0007669"/>
    <property type="project" value="UniProtKB-ARBA"/>
</dbReference>
<keyword evidence="6" id="KW-0150">Chloroplast</keyword>